<reference evidence="2 3" key="1">
    <citation type="submission" date="2014-07" db="EMBL/GenBank/DDBJ databases">
        <title>Methanogenic archaea and the global carbon cycle.</title>
        <authorList>
            <person name="Henriksen J.R."/>
            <person name="Luke J."/>
            <person name="Reinhart S."/>
            <person name="Benedict M.N."/>
            <person name="Youngblut N.D."/>
            <person name="Metcalf M.E."/>
            <person name="Whitaker R.J."/>
            <person name="Metcalf W.W."/>
        </authorList>
    </citation>
    <scope>NUCLEOTIDE SEQUENCE [LARGE SCALE GENOMIC DNA]</scope>
    <source>
        <strain evidence="3">ATCC 43570 / DSM 1825 / OCM 12 / VKM B-1830 / TM-1</strain>
    </source>
</reference>
<gene>
    <name evidence="2" type="ORF">MSTHT_2364</name>
</gene>
<dbReference type="InterPro" id="IPR001173">
    <property type="entry name" value="Glyco_trans_2-like"/>
</dbReference>
<dbReference type="PANTHER" id="PTHR22916">
    <property type="entry name" value="GLYCOSYLTRANSFERASE"/>
    <property type="match status" value="1"/>
</dbReference>
<evidence type="ECO:0000259" key="1">
    <source>
        <dbReference type="Pfam" id="PF00535"/>
    </source>
</evidence>
<evidence type="ECO:0000313" key="2">
    <source>
        <dbReference type="EMBL" id="AKB14122.1"/>
    </source>
</evidence>
<dbReference type="PATRIC" id="fig|523844.20.peg.2890"/>
<organism evidence="2 3">
    <name type="scientific">Methanosarcina thermophila (strain ATCC 43570 / DSM 1825 / OCM 12 / VKM B-1830 / TM-1)</name>
    <dbReference type="NCBI Taxonomy" id="523844"/>
    <lineage>
        <taxon>Archaea</taxon>
        <taxon>Methanobacteriati</taxon>
        <taxon>Methanobacteriota</taxon>
        <taxon>Stenosarchaea group</taxon>
        <taxon>Methanomicrobia</taxon>
        <taxon>Methanosarcinales</taxon>
        <taxon>Methanosarcinaceae</taxon>
        <taxon>Methanosarcina</taxon>
    </lineage>
</organism>
<dbReference type="GO" id="GO:0016758">
    <property type="term" value="F:hexosyltransferase activity"/>
    <property type="evidence" value="ECO:0007669"/>
    <property type="project" value="UniProtKB-ARBA"/>
</dbReference>
<dbReference type="EMBL" id="CP009501">
    <property type="protein sequence ID" value="AKB14122.1"/>
    <property type="molecule type" value="Genomic_DNA"/>
</dbReference>
<protein>
    <submittedName>
        <fullName evidence="2">Putative glycosyl transferase</fullName>
    </submittedName>
</protein>
<dbReference type="KEGG" id="mthr:MSTHT_2364"/>
<feature type="domain" description="Glycosyltransferase 2-like" evidence="1">
    <location>
        <begin position="5"/>
        <end position="151"/>
    </location>
</feature>
<dbReference type="RefSeq" id="WP_052721893.1">
    <property type="nucleotide sequence ID" value="NZ_CP009501.1"/>
</dbReference>
<dbReference type="PANTHER" id="PTHR22916:SF3">
    <property type="entry name" value="UDP-GLCNAC:BETAGAL BETA-1,3-N-ACETYLGLUCOSAMINYLTRANSFERASE-LIKE PROTEIN 1"/>
    <property type="match status" value="1"/>
</dbReference>
<accession>A0A0E3KZD4</accession>
<dbReference type="InterPro" id="IPR029044">
    <property type="entry name" value="Nucleotide-diphossugar_trans"/>
</dbReference>
<dbReference type="STRING" id="523844.MSTHT_2364"/>
<dbReference type="SUPFAM" id="SSF53448">
    <property type="entry name" value="Nucleotide-diphospho-sugar transferases"/>
    <property type="match status" value="1"/>
</dbReference>
<dbReference type="Gene3D" id="3.90.550.10">
    <property type="entry name" value="Spore Coat Polysaccharide Biosynthesis Protein SpsA, Chain A"/>
    <property type="match status" value="1"/>
</dbReference>
<dbReference type="HOGENOM" id="CLU_025996_0_5_2"/>
<dbReference type="Proteomes" id="UP000066529">
    <property type="component" value="Chromosome"/>
</dbReference>
<proteinExistence type="predicted"/>
<sequence length="266" mass="30305">MVKISVIIPTWNRAETLGKAISSALNQTLSPYEVIVCGVDGSPDQKVVNSIKDPRVRWIEGGKDGFASIPRNRGIKASKGEWLAFLDSDDEWLPEKLEKQFKRATETGCGASCTNAIRYIPSQEYTGEYVDDIFEDQISFPLLLKDNCIICSSVLVKKELVEKSNYFPEDHKLKVGEDYALWLRIATLTNFAFVNEPLLIYRDDPQNSIRAFCLPYWDLKANVLKSFISWAENESVDKVNRKHLGMAKKLLLYVYIKKLLNNLMGR</sequence>
<dbReference type="GeneID" id="41602221"/>
<name>A0A0E3KZD4_METTT</name>
<dbReference type="OrthoDB" id="46222at2157"/>
<keyword evidence="2" id="KW-0808">Transferase</keyword>
<evidence type="ECO:0000313" key="3">
    <source>
        <dbReference type="Proteomes" id="UP000066529"/>
    </source>
</evidence>
<dbReference type="Pfam" id="PF00535">
    <property type="entry name" value="Glycos_transf_2"/>
    <property type="match status" value="1"/>
</dbReference>
<dbReference type="AlphaFoldDB" id="A0A0E3KZD4"/>